<dbReference type="Proteomes" id="UP000192758">
    <property type="component" value="Unassembled WGS sequence"/>
</dbReference>
<protein>
    <submittedName>
        <fullName evidence="1">Uncharacterized protein</fullName>
    </submittedName>
</protein>
<name>A0A1W0E742_9MICR</name>
<gene>
    <name evidence="1" type="ORF">EHP00_935</name>
</gene>
<comment type="caution">
    <text evidence="1">The sequence shown here is derived from an EMBL/GenBank/DDBJ whole genome shotgun (WGS) entry which is preliminary data.</text>
</comment>
<dbReference type="OrthoDB" id="2195620at2759"/>
<reference evidence="1 2" key="1">
    <citation type="journal article" date="2017" name="Environ. Microbiol.">
        <title>Decay of the glycolytic pathway and adaptation to intranuclear parasitism within Enterocytozoonidae microsporidia.</title>
        <authorList>
            <person name="Wiredu Boakye D."/>
            <person name="Jaroenlak P."/>
            <person name="Prachumwat A."/>
            <person name="Williams T.A."/>
            <person name="Bateman K.S."/>
            <person name="Itsathitphaisarn O."/>
            <person name="Sritunyalucksana K."/>
            <person name="Paszkiewicz K.H."/>
            <person name="Moore K.A."/>
            <person name="Stentiford G.D."/>
            <person name="Williams B.A."/>
        </authorList>
    </citation>
    <scope>NUCLEOTIDE SEQUENCE [LARGE SCALE GENOMIC DNA]</scope>
    <source>
        <strain evidence="1 2">TH1</strain>
    </source>
</reference>
<accession>A0A1W0E742</accession>
<dbReference type="EMBL" id="MNPJ01000014">
    <property type="protein sequence ID" value="OQS55022.1"/>
    <property type="molecule type" value="Genomic_DNA"/>
</dbReference>
<evidence type="ECO:0000313" key="1">
    <source>
        <dbReference type="EMBL" id="OQS55022.1"/>
    </source>
</evidence>
<dbReference type="VEuPathDB" id="MicrosporidiaDB:EHP00_935"/>
<evidence type="ECO:0000313" key="2">
    <source>
        <dbReference type="Proteomes" id="UP000192758"/>
    </source>
</evidence>
<keyword evidence="2" id="KW-1185">Reference proteome</keyword>
<sequence length="349" mass="40806">MEEEAEYFDVIMYGTKLDDLYNIYKSKKNRSIAVVDLTSEYGTTYSNVNLHDIKHDFVKNLKENKKYSNTVLIEMLPFFLTKYSNVVKEVDGGIFGENVKYLKITKSFFVNSGFYAFEIPNTKTKLYNSNVFSNTFDGSENDNLIDMYWYAKSLEQKNSELFLKHNMCKGKVFKAIEKHNASDFFINYRFVYPKYGISTMCEYLALNLSLKGVVFCLNKNIEVVKSIEKGVDTSFRYQNSFLNTNKFINTKLPKGKTYIRVILYDGKKFDGNFKVLFEHKEIVFDVLGLNSLSGCCPEDTQLLYFLSYEREVNISDIINFGILEKNILYDIEYVIETNLKLYEKYINEL</sequence>
<proteinExistence type="predicted"/>
<dbReference type="STRING" id="646526.A0A1W0E742"/>
<dbReference type="AlphaFoldDB" id="A0A1W0E742"/>
<organism evidence="1 2">
    <name type="scientific">Ecytonucleospora hepatopenaei</name>
    <dbReference type="NCBI Taxonomy" id="646526"/>
    <lineage>
        <taxon>Eukaryota</taxon>
        <taxon>Fungi</taxon>
        <taxon>Fungi incertae sedis</taxon>
        <taxon>Microsporidia</taxon>
        <taxon>Enterocytozoonidae</taxon>
        <taxon>Ecytonucleospora</taxon>
    </lineage>
</organism>